<dbReference type="Gene3D" id="3.80.10.10">
    <property type="entry name" value="Ribonuclease Inhibitor"/>
    <property type="match status" value="2"/>
</dbReference>
<name>A2DU75_TRIV3</name>
<protein>
    <recommendedName>
        <fullName evidence="3">Surface antigen BspA-like</fullName>
    </recommendedName>
</protein>
<dbReference type="RefSeq" id="XP_001328291.1">
    <property type="nucleotide sequence ID" value="XM_001328256.1"/>
</dbReference>
<dbReference type="VEuPathDB" id="TrichDB:TVAG_348100"/>
<reference evidence="1" key="1">
    <citation type="submission" date="2006-10" db="EMBL/GenBank/DDBJ databases">
        <authorList>
            <person name="Amadeo P."/>
            <person name="Zhao Q."/>
            <person name="Wortman J."/>
            <person name="Fraser-Liggett C."/>
            <person name="Carlton J."/>
        </authorList>
    </citation>
    <scope>NUCLEOTIDE SEQUENCE</scope>
    <source>
        <strain evidence="1">G3</strain>
    </source>
</reference>
<accession>A2DU75</accession>
<evidence type="ECO:0008006" key="3">
    <source>
        <dbReference type="Google" id="ProtNLM"/>
    </source>
</evidence>
<dbReference type="KEGG" id="tva:4774075"/>
<gene>
    <name evidence="1" type="ORF">TVAG_278340</name>
</gene>
<proteinExistence type="predicted"/>
<dbReference type="STRING" id="5722.A2DU75"/>
<organism evidence="1 2">
    <name type="scientific">Trichomonas vaginalis (strain ATCC PRA-98 / G3)</name>
    <dbReference type="NCBI Taxonomy" id="412133"/>
    <lineage>
        <taxon>Eukaryota</taxon>
        <taxon>Metamonada</taxon>
        <taxon>Parabasalia</taxon>
        <taxon>Trichomonadida</taxon>
        <taxon>Trichomonadidae</taxon>
        <taxon>Trichomonas</taxon>
    </lineage>
</organism>
<dbReference type="SUPFAM" id="SSF52058">
    <property type="entry name" value="L domain-like"/>
    <property type="match status" value="1"/>
</dbReference>
<dbReference type="OrthoDB" id="39446at2759"/>
<keyword evidence="2" id="KW-1185">Reference proteome</keyword>
<evidence type="ECO:0000313" key="1">
    <source>
        <dbReference type="EMBL" id="EAY16068.1"/>
    </source>
</evidence>
<evidence type="ECO:0000313" key="2">
    <source>
        <dbReference type="Proteomes" id="UP000001542"/>
    </source>
</evidence>
<sequence length="309" mass="34066">MDTIIIPSNSKISSLGYNMLANTLIRMFNIPALVNTIEKGCFEYAFLDSITVSSGNNNFKIENNMILTIDGSISLGYPLRMTGTAVFPNGVNRIEYALFGSTSISHVQFPDSLKEIGAYAFYKSKIQDVFIPNSVTSIGYNAFASCPNLASVRLSESLTILDAYTFQEALITSINFPDSIKRIETSCFVRCWKLSEVTLPDNITYLAGNAFPKTTKLKFGPNSNLYIDSQLLIIDKSNQTINGYIGENVEKEFVILNSIQTITSSVFDGRDKISKITFPGDSMLKSIKNAAFSNCISSICGSTFHYSDN</sequence>
<dbReference type="InterPro" id="IPR026906">
    <property type="entry name" value="LRR_5"/>
</dbReference>
<dbReference type="InParanoid" id="A2DU75"/>
<dbReference type="PANTHER" id="PTHR45661">
    <property type="entry name" value="SURFACE ANTIGEN"/>
    <property type="match status" value="1"/>
</dbReference>
<dbReference type="Pfam" id="PF13306">
    <property type="entry name" value="LRR_5"/>
    <property type="match status" value="3"/>
</dbReference>
<dbReference type="PANTHER" id="PTHR45661:SF3">
    <property type="entry name" value="IG-LIKE DOMAIN-CONTAINING PROTEIN"/>
    <property type="match status" value="1"/>
</dbReference>
<dbReference type="AlphaFoldDB" id="A2DU75"/>
<reference evidence="1" key="2">
    <citation type="journal article" date="2007" name="Science">
        <title>Draft genome sequence of the sexually transmitted pathogen Trichomonas vaginalis.</title>
        <authorList>
            <person name="Carlton J.M."/>
            <person name="Hirt R.P."/>
            <person name="Silva J.C."/>
            <person name="Delcher A.L."/>
            <person name="Schatz M."/>
            <person name="Zhao Q."/>
            <person name="Wortman J.R."/>
            <person name="Bidwell S.L."/>
            <person name="Alsmark U.C.M."/>
            <person name="Besteiro S."/>
            <person name="Sicheritz-Ponten T."/>
            <person name="Noel C.J."/>
            <person name="Dacks J.B."/>
            <person name="Foster P.G."/>
            <person name="Simillion C."/>
            <person name="Van de Peer Y."/>
            <person name="Miranda-Saavedra D."/>
            <person name="Barton G.J."/>
            <person name="Westrop G.D."/>
            <person name="Mueller S."/>
            <person name="Dessi D."/>
            <person name="Fiori P.L."/>
            <person name="Ren Q."/>
            <person name="Paulsen I."/>
            <person name="Zhang H."/>
            <person name="Bastida-Corcuera F.D."/>
            <person name="Simoes-Barbosa A."/>
            <person name="Brown M.T."/>
            <person name="Hayes R.D."/>
            <person name="Mukherjee M."/>
            <person name="Okumura C.Y."/>
            <person name="Schneider R."/>
            <person name="Smith A.J."/>
            <person name="Vanacova S."/>
            <person name="Villalvazo M."/>
            <person name="Haas B.J."/>
            <person name="Pertea M."/>
            <person name="Feldblyum T.V."/>
            <person name="Utterback T.R."/>
            <person name="Shu C.L."/>
            <person name="Osoegawa K."/>
            <person name="de Jong P.J."/>
            <person name="Hrdy I."/>
            <person name="Horvathova L."/>
            <person name="Zubacova Z."/>
            <person name="Dolezal P."/>
            <person name="Malik S.B."/>
            <person name="Logsdon J.M. Jr."/>
            <person name="Henze K."/>
            <person name="Gupta A."/>
            <person name="Wang C.C."/>
            <person name="Dunne R.L."/>
            <person name="Upcroft J.A."/>
            <person name="Upcroft P."/>
            <person name="White O."/>
            <person name="Salzberg S.L."/>
            <person name="Tang P."/>
            <person name="Chiu C.-H."/>
            <person name="Lee Y.-S."/>
            <person name="Embley T.M."/>
            <person name="Coombs G.H."/>
            <person name="Mottram J.C."/>
            <person name="Tachezy J."/>
            <person name="Fraser-Liggett C.M."/>
            <person name="Johnson P.J."/>
        </authorList>
    </citation>
    <scope>NUCLEOTIDE SEQUENCE [LARGE SCALE GENOMIC DNA]</scope>
    <source>
        <strain evidence="1">G3</strain>
    </source>
</reference>
<dbReference type="EMBL" id="DS113247">
    <property type="protein sequence ID" value="EAY16068.1"/>
    <property type="molecule type" value="Genomic_DNA"/>
</dbReference>
<dbReference type="InterPro" id="IPR032675">
    <property type="entry name" value="LRR_dom_sf"/>
</dbReference>
<dbReference type="VEuPathDB" id="TrichDB:TVAGG3_0438310"/>
<dbReference type="Proteomes" id="UP000001542">
    <property type="component" value="Unassembled WGS sequence"/>
</dbReference>
<dbReference type="InterPro" id="IPR053139">
    <property type="entry name" value="Surface_bspA-like"/>
</dbReference>